<dbReference type="CDD" id="cd22157">
    <property type="entry name" value="F-box_AtFBW1-like"/>
    <property type="match status" value="1"/>
</dbReference>
<dbReference type="AlphaFoldDB" id="A0A6P6FW48"/>
<feature type="domain" description="F-box" evidence="1">
    <location>
        <begin position="33"/>
        <end position="73"/>
    </location>
</feature>
<dbReference type="Proteomes" id="UP001652623">
    <property type="component" value="Chromosome 10"/>
</dbReference>
<protein>
    <submittedName>
        <fullName evidence="3">F-box protein At5g07610</fullName>
    </submittedName>
</protein>
<reference evidence="3" key="1">
    <citation type="submission" date="2025-08" db="UniProtKB">
        <authorList>
            <consortium name="RefSeq"/>
        </authorList>
    </citation>
    <scope>IDENTIFICATION</scope>
    <source>
        <tissue evidence="3">Seedling</tissue>
    </source>
</reference>
<evidence type="ECO:0000259" key="1">
    <source>
        <dbReference type="SMART" id="SM00256"/>
    </source>
</evidence>
<keyword evidence="2" id="KW-1185">Reference proteome</keyword>
<dbReference type="InterPro" id="IPR001810">
    <property type="entry name" value="F-box_dom"/>
</dbReference>
<organism evidence="2 3">
    <name type="scientific">Ziziphus jujuba</name>
    <name type="common">Chinese jujube</name>
    <name type="synonym">Ziziphus sativa</name>
    <dbReference type="NCBI Taxonomy" id="326968"/>
    <lineage>
        <taxon>Eukaryota</taxon>
        <taxon>Viridiplantae</taxon>
        <taxon>Streptophyta</taxon>
        <taxon>Embryophyta</taxon>
        <taxon>Tracheophyta</taxon>
        <taxon>Spermatophyta</taxon>
        <taxon>Magnoliopsida</taxon>
        <taxon>eudicotyledons</taxon>
        <taxon>Gunneridae</taxon>
        <taxon>Pentapetalae</taxon>
        <taxon>rosids</taxon>
        <taxon>fabids</taxon>
        <taxon>Rosales</taxon>
        <taxon>Rhamnaceae</taxon>
        <taxon>Paliureae</taxon>
        <taxon>Ziziphus</taxon>
    </lineage>
</organism>
<dbReference type="Pfam" id="PF07734">
    <property type="entry name" value="FBA_1"/>
    <property type="match status" value="1"/>
</dbReference>
<dbReference type="SUPFAM" id="SSF81383">
    <property type="entry name" value="F-box domain"/>
    <property type="match status" value="1"/>
</dbReference>
<gene>
    <name evidence="3" type="primary">LOC112490550</name>
</gene>
<sequence>MASNKRLKTSLNPIDACTTCYQTPSLSAEIVANNDDLLTEILVRLPIKLLLAFKSVSKRWLALISNPHFCRRRTPLYKPNCGLFSPPRYRIGAGTSTNLVYDYVNLSSPVQSRIPNKPLRLSFTTDPMGGIKIMHSCNGLLLCSSHRGPDRWIKYYVYNPPTKHYTILPQLPVRSGGRRSIMGFSLAFDPSKSPRYKVVCVRSLRSMQNQLDFEIYSSEMGPWRLSSESFFSPISTHNLHFNVSEFWNGAVPWITTWDNWEAAGGLYFNVEKERLSQMPVPPLLVEDSEENRNQRNFICFGEYGDHLHLLEIYNPPSTYFNVYEMQTDYSGWFVKFRVDVAQVAERCILAVQDLYRFLLSNLICVVCSEVDEQSYMVMHLPDAIVKYYLKTNSLMKLCDIDDHYGGENVVVYKSWTSTYQYTESCLCVKI</sequence>
<dbReference type="InParanoid" id="A0A6P6FW48"/>
<dbReference type="FunCoup" id="A0A6P6FW48">
    <property type="interactions" value="1185"/>
</dbReference>
<name>A0A6P6FW48_ZIZJJ</name>
<dbReference type="KEGG" id="zju:112490550"/>
<accession>A0A6P6FW48</accession>
<dbReference type="InterPro" id="IPR036047">
    <property type="entry name" value="F-box-like_dom_sf"/>
</dbReference>
<evidence type="ECO:0000313" key="3">
    <source>
        <dbReference type="RefSeq" id="XP_024926247.1"/>
    </source>
</evidence>
<dbReference type="Pfam" id="PF00646">
    <property type="entry name" value="F-box"/>
    <property type="match status" value="1"/>
</dbReference>
<dbReference type="PANTHER" id="PTHR35546">
    <property type="entry name" value="F-BOX PROTEIN INTERACTION DOMAIN PROTEIN-RELATED"/>
    <property type="match status" value="1"/>
</dbReference>
<dbReference type="GeneID" id="112490550"/>
<dbReference type="InterPro" id="IPR006527">
    <property type="entry name" value="F-box-assoc_dom_typ1"/>
</dbReference>
<dbReference type="SMART" id="SM00256">
    <property type="entry name" value="FBOX"/>
    <property type="match status" value="1"/>
</dbReference>
<dbReference type="PANTHER" id="PTHR35546:SF134">
    <property type="entry name" value="F-BOX ASSOCIATED DOMAIN-CONTAINING PROTEIN"/>
    <property type="match status" value="1"/>
</dbReference>
<proteinExistence type="predicted"/>
<evidence type="ECO:0000313" key="2">
    <source>
        <dbReference type="Proteomes" id="UP001652623"/>
    </source>
</evidence>
<dbReference type="RefSeq" id="XP_024926247.1">
    <property type="nucleotide sequence ID" value="XM_025070479.3"/>
</dbReference>
<dbReference type="InterPro" id="IPR055290">
    <property type="entry name" value="At3g26010-like"/>
</dbReference>